<comment type="caution">
    <text evidence="1">The sequence shown here is derived from an EMBL/GenBank/DDBJ whole genome shotgun (WGS) entry which is preliminary data.</text>
</comment>
<gene>
    <name evidence="1" type="ORF">GOB84_11580</name>
</gene>
<accession>A0ABX0K9U3</accession>
<dbReference type="RefSeq" id="WP_173577719.1">
    <property type="nucleotide sequence ID" value="NZ_WOSW01000023.1"/>
</dbReference>
<evidence type="ECO:0000313" key="1">
    <source>
        <dbReference type="EMBL" id="NHO33189.1"/>
    </source>
</evidence>
<evidence type="ECO:0000313" key="2">
    <source>
        <dbReference type="Proteomes" id="UP000615326"/>
    </source>
</evidence>
<dbReference type="Proteomes" id="UP000615326">
    <property type="component" value="Unassembled WGS sequence"/>
</dbReference>
<keyword evidence="2" id="KW-1185">Reference proteome</keyword>
<proteinExistence type="predicted"/>
<dbReference type="EMBL" id="WOSW01000023">
    <property type="protein sequence ID" value="NHO33189.1"/>
    <property type="molecule type" value="Genomic_DNA"/>
</dbReference>
<reference evidence="1 2" key="1">
    <citation type="journal article" date="2020" name="Int. J. Syst. Evol. Microbiol.">
        <title>Novel acetic acid bacteria from cider fermentations: Acetobacter conturbans sp. nov. and Acetobacter fallax sp. nov.</title>
        <authorList>
            <person name="Sombolestani A.S."/>
            <person name="Cleenwerck I."/>
            <person name="Cnockaert M."/>
            <person name="Borremans W."/>
            <person name="Wieme A.D."/>
            <person name="De Vuyst L."/>
            <person name="Vandamme P."/>
        </authorList>
    </citation>
    <scope>NUCLEOTIDE SEQUENCE [LARGE SCALE GENOMIC DNA]</scope>
    <source>
        <strain evidence="1 2">LMG 1637</strain>
    </source>
</reference>
<organism evidence="1 2">
    <name type="scientific">Acetobacter fallax</name>
    <dbReference type="NCBI Taxonomy" id="1737473"/>
    <lineage>
        <taxon>Bacteria</taxon>
        <taxon>Pseudomonadati</taxon>
        <taxon>Pseudomonadota</taxon>
        <taxon>Alphaproteobacteria</taxon>
        <taxon>Acetobacterales</taxon>
        <taxon>Acetobacteraceae</taxon>
        <taxon>Acetobacter</taxon>
    </lineage>
</organism>
<name>A0ABX0K9U3_9PROT</name>
<protein>
    <submittedName>
        <fullName evidence="1">Uncharacterized protein</fullName>
    </submittedName>
</protein>
<sequence length="118" mass="13219">MRVTEAARLIVTGNLSPNVLWQMTTLTERVAISLLVGRPDYLPVSASTPNAAWDTLDARYRALVMRRAPIRIRRRLPGYTNMPRPFSMMSADGQIARRAIRVKAHHKGQDPAISPLNS</sequence>